<dbReference type="EMBL" id="CM023481">
    <property type="protein sequence ID" value="KAH6946366.1"/>
    <property type="molecule type" value="Genomic_DNA"/>
</dbReference>
<reference evidence="1" key="1">
    <citation type="submission" date="2020-05" db="EMBL/GenBank/DDBJ databases">
        <title>Large-scale comparative analyses of tick genomes elucidate their genetic diversity and vector capacities.</title>
        <authorList>
            <person name="Jia N."/>
            <person name="Wang J."/>
            <person name="Shi W."/>
            <person name="Du L."/>
            <person name="Sun Y."/>
            <person name="Zhan W."/>
            <person name="Jiang J."/>
            <person name="Wang Q."/>
            <person name="Zhang B."/>
            <person name="Ji P."/>
            <person name="Sakyi L.B."/>
            <person name="Cui X."/>
            <person name="Yuan T."/>
            <person name="Jiang B."/>
            <person name="Yang W."/>
            <person name="Lam T.T.-Y."/>
            <person name="Chang Q."/>
            <person name="Ding S."/>
            <person name="Wang X."/>
            <person name="Zhu J."/>
            <person name="Ruan X."/>
            <person name="Zhao L."/>
            <person name="Wei J."/>
            <person name="Que T."/>
            <person name="Du C."/>
            <person name="Cheng J."/>
            <person name="Dai P."/>
            <person name="Han X."/>
            <person name="Huang E."/>
            <person name="Gao Y."/>
            <person name="Liu J."/>
            <person name="Shao H."/>
            <person name="Ye R."/>
            <person name="Li L."/>
            <person name="Wei W."/>
            <person name="Wang X."/>
            <person name="Wang C."/>
            <person name="Yang T."/>
            <person name="Huo Q."/>
            <person name="Li W."/>
            <person name="Guo W."/>
            <person name="Chen H."/>
            <person name="Zhou L."/>
            <person name="Ni X."/>
            <person name="Tian J."/>
            <person name="Zhou Y."/>
            <person name="Sheng Y."/>
            <person name="Liu T."/>
            <person name="Pan Y."/>
            <person name="Xia L."/>
            <person name="Li J."/>
            <person name="Zhao F."/>
            <person name="Cao W."/>
        </authorList>
    </citation>
    <scope>NUCLEOTIDE SEQUENCE</scope>
    <source>
        <strain evidence="1">Hyas-2018</strain>
    </source>
</reference>
<dbReference type="Proteomes" id="UP000821845">
    <property type="component" value="Chromosome 1"/>
</dbReference>
<evidence type="ECO:0000313" key="1">
    <source>
        <dbReference type="EMBL" id="KAH6946366.1"/>
    </source>
</evidence>
<gene>
    <name evidence="1" type="ORF">HPB50_013125</name>
</gene>
<protein>
    <submittedName>
        <fullName evidence="1">Uncharacterized protein</fullName>
    </submittedName>
</protein>
<name>A0ACB7TGS3_HYAAI</name>
<proteinExistence type="predicted"/>
<sequence length="390" mass="44666">MLLLQQLADECLDASSSDDDDRHIYAHKFAQLFAEPIVVPKVQGYVRNVVSNYSDKQVSNFRLARSACYELIKQFEASEFYPSDRHHGGVPVKTPEEYILSFLWYAVNKASMREVALLFDMAESTQFAVTDRVLGFLCKIAPDVIHFGVDKDALARDFEELAGFPGVIGCIDGTYIPMRCPANKIRSTYINRHDEVSMTMQGICDSKGRFQDVFTGPPSKVHDSRVLSLSSIQQDLPALCQVNKYHILGDAAYAIREHLLTPFKNYGNMTQDKSRFNYRLSSTRVVIENAFALLKQRFRQLRYIEFTKVDKITQFIIACCVLHNICLDSGDTGVEDLLTEEEREEIRQDALLQIREERAELDQNRQPQTDRESVLRRLGELKRNALMQQL</sequence>
<organism evidence="1 2">
    <name type="scientific">Hyalomma asiaticum</name>
    <name type="common">Tick</name>
    <dbReference type="NCBI Taxonomy" id="266040"/>
    <lineage>
        <taxon>Eukaryota</taxon>
        <taxon>Metazoa</taxon>
        <taxon>Ecdysozoa</taxon>
        <taxon>Arthropoda</taxon>
        <taxon>Chelicerata</taxon>
        <taxon>Arachnida</taxon>
        <taxon>Acari</taxon>
        <taxon>Parasitiformes</taxon>
        <taxon>Ixodida</taxon>
        <taxon>Ixodoidea</taxon>
        <taxon>Ixodidae</taxon>
        <taxon>Hyalomminae</taxon>
        <taxon>Hyalomma</taxon>
    </lineage>
</organism>
<comment type="caution">
    <text evidence="1">The sequence shown here is derived from an EMBL/GenBank/DDBJ whole genome shotgun (WGS) entry which is preliminary data.</text>
</comment>
<accession>A0ACB7TGS3</accession>
<evidence type="ECO:0000313" key="2">
    <source>
        <dbReference type="Proteomes" id="UP000821845"/>
    </source>
</evidence>
<keyword evidence="2" id="KW-1185">Reference proteome</keyword>